<keyword evidence="2" id="KW-1185">Reference proteome</keyword>
<name>A0ACB7UXJ0_DIOAL</name>
<organism evidence="1 2">
    <name type="scientific">Dioscorea alata</name>
    <name type="common">Purple yam</name>
    <dbReference type="NCBI Taxonomy" id="55571"/>
    <lineage>
        <taxon>Eukaryota</taxon>
        <taxon>Viridiplantae</taxon>
        <taxon>Streptophyta</taxon>
        <taxon>Embryophyta</taxon>
        <taxon>Tracheophyta</taxon>
        <taxon>Spermatophyta</taxon>
        <taxon>Magnoliopsida</taxon>
        <taxon>Liliopsida</taxon>
        <taxon>Dioscoreales</taxon>
        <taxon>Dioscoreaceae</taxon>
        <taxon>Dioscorea</taxon>
    </lineage>
</organism>
<reference evidence="2" key="1">
    <citation type="journal article" date="2022" name="Nat. Commun.">
        <title>Chromosome evolution and the genetic basis of agronomically important traits in greater yam.</title>
        <authorList>
            <person name="Bredeson J.V."/>
            <person name="Lyons J.B."/>
            <person name="Oniyinde I.O."/>
            <person name="Okereke N.R."/>
            <person name="Kolade O."/>
            <person name="Nnabue I."/>
            <person name="Nwadili C.O."/>
            <person name="Hribova E."/>
            <person name="Parker M."/>
            <person name="Nwogha J."/>
            <person name="Shu S."/>
            <person name="Carlson J."/>
            <person name="Kariba R."/>
            <person name="Muthemba S."/>
            <person name="Knop K."/>
            <person name="Barton G.J."/>
            <person name="Sherwood A.V."/>
            <person name="Lopez-Montes A."/>
            <person name="Asiedu R."/>
            <person name="Jamnadass R."/>
            <person name="Muchugi A."/>
            <person name="Goodstein D."/>
            <person name="Egesi C.N."/>
            <person name="Featherston J."/>
            <person name="Asfaw A."/>
            <person name="Simpson G.G."/>
            <person name="Dolezel J."/>
            <person name="Hendre P.S."/>
            <person name="Van Deynze A."/>
            <person name="Kumar P.L."/>
            <person name="Obidiegwu J.E."/>
            <person name="Bhattacharjee R."/>
            <person name="Rokhsar D.S."/>
        </authorList>
    </citation>
    <scope>NUCLEOTIDE SEQUENCE [LARGE SCALE GENOMIC DNA]</scope>
    <source>
        <strain evidence="2">cv. TDa95/00328</strain>
    </source>
</reference>
<accession>A0ACB7UXJ0</accession>
<proteinExistence type="predicted"/>
<dbReference type="Proteomes" id="UP000827976">
    <property type="component" value="Chromosome 13"/>
</dbReference>
<dbReference type="EMBL" id="CM037023">
    <property type="protein sequence ID" value="KAH7665476.1"/>
    <property type="molecule type" value="Genomic_DNA"/>
</dbReference>
<evidence type="ECO:0000313" key="1">
    <source>
        <dbReference type="EMBL" id="KAH7665476.1"/>
    </source>
</evidence>
<evidence type="ECO:0000313" key="2">
    <source>
        <dbReference type="Proteomes" id="UP000827976"/>
    </source>
</evidence>
<gene>
    <name evidence="1" type="ORF">IHE45_13G036500</name>
</gene>
<protein>
    <submittedName>
        <fullName evidence="1">Casparian strip membrane protein</fullName>
    </submittedName>
</protein>
<sequence length="176" mass="19217">MSSRENKVRIAEVALRGVVFGFGLVSALLIATDSQVRTIFSVEKKARFTDMKALMFLVVANGLAVAYSLIQGFRCIINMVKGGLLLSKPLAWAIFSCDQIMAYVTVAAVAAAAQTAVLGDLGQRQLQWMKICNLYGKFCNKVGEGIVLAFLVSLSMQCLSCISAFKLFRLYTNINK</sequence>
<comment type="caution">
    <text evidence="1">The sequence shown here is derived from an EMBL/GenBank/DDBJ whole genome shotgun (WGS) entry which is preliminary data.</text>
</comment>